<reference evidence="14 15" key="1">
    <citation type="journal article" date="2016" name="Antonie Van Leeuwenhoek">
        <title>Dongia soli sp. nov., isolated from soil from Dokdo, Korea.</title>
        <authorList>
            <person name="Kim D.U."/>
            <person name="Lee H."/>
            <person name="Kim H."/>
            <person name="Kim S.G."/>
            <person name="Ka J.O."/>
        </authorList>
    </citation>
    <scope>NUCLEOTIDE SEQUENCE [LARGE SCALE GENOMIC DNA]</scope>
    <source>
        <strain evidence="14 15">D78</strain>
    </source>
</reference>
<keyword evidence="3 12" id="KW-0812">Transmembrane</keyword>
<comment type="subcellular location">
    <subcellularLocation>
        <location evidence="1">Membrane</location>
        <topology evidence="1">Multi-pass membrane protein</topology>
    </subcellularLocation>
</comment>
<evidence type="ECO:0000256" key="9">
    <source>
        <dbReference type="ARBA" id="ARBA00023303"/>
    </source>
</evidence>
<organism evidence="14 15">
    <name type="scientific">Dongia soli</name>
    <dbReference type="NCBI Taxonomy" id="600628"/>
    <lineage>
        <taxon>Bacteria</taxon>
        <taxon>Pseudomonadati</taxon>
        <taxon>Pseudomonadota</taxon>
        <taxon>Alphaproteobacteria</taxon>
        <taxon>Rhodospirillales</taxon>
        <taxon>Dongiaceae</taxon>
        <taxon>Dongia</taxon>
    </lineage>
</organism>
<evidence type="ECO:0000256" key="7">
    <source>
        <dbReference type="ARBA" id="ARBA00023173"/>
    </source>
</evidence>
<proteinExistence type="predicted"/>
<evidence type="ECO:0000256" key="4">
    <source>
        <dbReference type="ARBA" id="ARBA00022989"/>
    </source>
</evidence>
<dbReference type="InterPro" id="IPR001807">
    <property type="entry name" value="ClC"/>
</dbReference>
<feature type="transmembrane region" description="Helical" evidence="12">
    <location>
        <begin position="215"/>
        <end position="237"/>
    </location>
</feature>
<evidence type="ECO:0000313" key="14">
    <source>
        <dbReference type="EMBL" id="MDY0881509.1"/>
    </source>
</evidence>
<feature type="transmembrane region" description="Helical" evidence="12">
    <location>
        <begin position="137"/>
        <end position="159"/>
    </location>
</feature>
<feature type="transmembrane region" description="Helical" evidence="12">
    <location>
        <begin position="88"/>
        <end position="109"/>
    </location>
</feature>
<evidence type="ECO:0000256" key="12">
    <source>
        <dbReference type="SAM" id="Phobius"/>
    </source>
</evidence>
<dbReference type="InterPro" id="IPR000644">
    <property type="entry name" value="CBS_dom"/>
</dbReference>
<dbReference type="EMBL" id="JAXCLW010000001">
    <property type="protein sequence ID" value="MDY0881509.1"/>
    <property type="molecule type" value="Genomic_DNA"/>
</dbReference>
<evidence type="ECO:0000256" key="8">
    <source>
        <dbReference type="ARBA" id="ARBA00023214"/>
    </source>
</evidence>
<accession>A0ABU5E641</accession>
<name>A0ABU5E641_9PROT</name>
<feature type="transmembrane region" description="Helical" evidence="12">
    <location>
        <begin position="43"/>
        <end position="68"/>
    </location>
</feature>
<gene>
    <name evidence="14" type="ORF">SMD27_01505</name>
</gene>
<evidence type="ECO:0000256" key="5">
    <source>
        <dbReference type="ARBA" id="ARBA00023065"/>
    </source>
</evidence>
<keyword evidence="2" id="KW-0813">Transport</keyword>
<evidence type="ECO:0000256" key="2">
    <source>
        <dbReference type="ARBA" id="ARBA00022448"/>
    </source>
</evidence>
<dbReference type="InterPro" id="IPR050368">
    <property type="entry name" value="ClC-type_chloride_channel"/>
</dbReference>
<evidence type="ECO:0000313" key="15">
    <source>
        <dbReference type="Proteomes" id="UP001279642"/>
    </source>
</evidence>
<keyword evidence="6 12" id="KW-0472">Membrane</keyword>
<evidence type="ECO:0000256" key="3">
    <source>
        <dbReference type="ARBA" id="ARBA00022692"/>
    </source>
</evidence>
<dbReference type="SUPFAM" id="SSF54631">
    <property type="entry name" value="CBS-domain pair"/>
    <property type="match status" value="1"/>
</dbReference>
<dbReference type="PANTHER" id="PTHR43427">
    <property type="entry name" value="CHLORIDE CHANNEL PROTEIN CLC-E"/>
    <property type="match status" value="1"/>
</dbReference>
<comment type="caution">
    <text evidence="14">The sequence shown here is derived from an EMBL/GenBank/DDBJ whole genome shotgun (WGS) entry which is preliminary data.</text>
</comment>
<keyword evidence="7" id="KW-0869">Chloride channel</keyword>
<protein>
    <submittedName>
        <fullName evidence="14">Chloride channel protein</fullName>
    </submittedName>
</protein>
<feature type="transmembrane region" description="Helical" evidence="12">
    <location>
        <begin position="420"/>
        <end position="441"/>
    </location>
</feature>
<evidence type="ECO:0000256" key="1">
    <source>
        <dbReference type="ARBA" id="ARBA00004141"/>
    </source>
</evidence>
<feature type="transmembrane region" description="Helical" evidence="12">
    <location>
        <begin position="362"/>
        <end position="383"/>
    </location>
</feature>
<feature type="region of interest" description="Disordered" evidence="11">
    <location>
        <begin position="597"/>
        <end position="619"/>
    </location>
</feature>
<feature type="transmembrane region" description="Helical" evidence="12">
    <location>
        <begin position="296"/>
        <end position="314"/>
    </location>
</feature>
<sequence>MKFRPIKSKSILSSLGRQIAVRRHLLLRSFSRSEARESGGVRFVMAGGIGIAAGLVVALLNLGVGLLHKLLFNVPADLRLSNAVGLDPWRILLLPVIGGLAVGVTAWVLKKFRPRDVVDAIEANALYGGRMSFRDSLGLVLLTVLSGGFGASVGLEAAYTQLSSALGSRLGISLKLRREDVRTLVGCGSAGAIAAAFNAPLAGAFYAFELVIGSYTLATLAPIAIAALMGGFTARWLFGTEPVFVVQGALQLQTHDYYAFALLGLASAGLGVLVMKGVTSTEAWFKQWRTPVWLRPMLGGLIVGGIAMGFPPVLGSGHGAILHNLQEGYALPILIGLVAAKILASAISIGAGFRGGLFSSSLFLGSLFGSAVAMLMHWALPWIATDQQAYTLVAMGSVAAAIVGAPVTMILLVLETTGDFSVSIGVMVGVVVAAAAVRQWFGYSFATWRFHLRGMKIRSAEDIGWINELKIGRLMRRDQKIIRADSPLSTLRQAFLLGSTRQVFAVDGENRLVGVVDVAEAHSPDTIADPNKATVRDLVHAEPAFLLPAENLRTALQLFQTAAVETLPVVNDANDKRIIGYVTEKYALRRYSEELEKRRGAADDSGLFSPSPNPSPHRS</sequence>
<feature type="transmembrane region" description="Helical" evidence="12">
    <location>
        <begin position="389"/>
        <end position="413"/>
    </location>
</feature>
<feature type="transmembrane region" description="Helical" evidence="12">
    <location>
        <begin position="183"/>
        <end position="208"/>
    </location>
</feature>
<keyword evidence="5" id="KW-0406">Ion transport</keyword>
<evidence type="ECO:0000256" key="10">
    <source>
        <dbReference type="PROSITE-ProRule" id="PRU00703"/>
    </source>
</evidence>
<evidence type="ECO:0000256" key="6">
    <source>
        <dbReference type="ARBA" id="ARBA00023136"/>
    </source>
</evidence>
<keyword evidence="10" id="KW-0129">CBS domain</keyword>
<dbReference type="Gene3D" id="1.10.3080.10">
    <property type="entry name" value="Clc chloride channel"/>
    <property type="match status" value="1"/>
</dbReference>
<evidence type="ECO:0000259" key="13">
    <source>
        <dbReference type="PROSITE" id="PS51371"/>
    </source>
</evidence>
<evidence type="ECO:0000256" key="11">
    <source>
        <dbReference type="SAM" id="MobiDB-lite"/>
    </source>
</evidence>
<feature type="transmembrane region" description="Helical" evidence="12">
    <location>
        <begin position="329"/>
        <end position="350"/>
    </location>
</feature>
<dbReference type="SUPFAM" id="SSF81340">
    <property type="entry name" value="Clc chloride channel"/>
    <property type="match status" value="1"/>
</dbReference>
<dbReference type="Pfam" id="PF00571">
    <property type="entry name" value="CBS"/>
    <property type="match status" value="1"/>
</dbReference>
<dbReference type="Proteomes" id="UP001279642">
    <property type="component" value="Unassembled WGS sequence"/>
</dbReference>
<dbReference type="InterPro" id="IPR014743">
    <property type="entry name" value="Cl-channel_core"/>
</dbReference>
<dbReference type="Pfam" id="PF00654">
    <property type="entry name" value="Voltage_CLC"/>
    <property type="match status" value="1"/>
</dbReference>
<dbReference type="CDD" id="cd02205">
    <property type="entry name" value="CBS_pair_SF"/>
    <property type="match status" value="1"/>
</dbReference>
<feature type="transmembrane region" description="Helical" evidence="12">
    <location>
        <begin position="257"/>
        <end position="275"/>
    </location>
</feature>
<keyword evidence="8" id="KW-0868">Chloride</keyword>
<dbReference type="PANTHER" id="PTHR43427:SF6">
    <property type="entry name" value="CHLORIDE CHANNEL PROTEIN CLC-E"/>
    <property type="match status" value="1"/>
</dbReference>
<feature type="domain" description="CBS" evidence="13">
    <location>
        <begin position="538"/>
        <end position="597"/>
    </location>
</feature>
<dbReference type="PROSITE" id="PS51371">
    <property type="entry name" value="CBS"/>
    <property type="match status" value="1"/>
</dbReference>
<keyword evidence="9" id="KW-0407">Ion channel</keyword>
<dbReference type="Gene3D" id="3.10.580.10">
    <property type="entry name" value="CBS-domain"/>
    <property type="match status" value="1"/>
</dbReference>
<dbReference type="InterPro" id="IPR046342">
    <property type="entry name" value="CBS_dom_sf"/>
</dbReference>
<keyword evidence="4 12" id="KW-1133">Transmembrane helix</keyword>
<dbReference type="PRINTS" id="PR00762">
    <property type="entry name" value="CLCHANNEL"/>
</dbReference>
<dbReference type="CDD" id="cd00400">
    <property type="entry name" value="Voltage_gated_ClC"/>
    <property type="match status" value="1"/>
</dbReference>
<keyword evidence="15" id="KW-1185">Reference proteome</keyword>
<dbReference type="RefSeq" id="WP_320506569.1">
    <property type="nucleotide sequence ID" value="NZ_JAXCLW010000001.1"/>
</dbReference>